<comment type="caution">
    <text evidence="2">The sequence shown here is derived from an EMBL/GenBank/DDBJ whole genome shotgun (WGS) entry which is preliminary data.</text>
</comment>
<keyword evidence="3" id="KW-1185">Reference proteome</keyword>
<sequence>MPGAGIDNQYSESHCRISSQTTPAVPSWRLIREDLVPNVINIVVDLIQRDYATPADVPAHSRWRHFEAPSIVGGDKVDRIGHLLKDWGYVGTSKSNEQGHHDAVGEVDTEDTEATAGSKRKRARTNSGSDGVAPTRPSSRPSSTPIAPEKQKLPKSLHTEEALEHVRRLLDLFVVSVLLDAGAGSAWKYHPKGTPARHIMSRSEGLAVASYDWFIDGGLSAAPSWTADKHRVDSTKLQSISVGDVKSAFQVSGNNPLVGVRGRCELLNRLGRVLEDKKVYFGKDKLARPGFMLDYMLSHEDTTVTDDNHISVSMNGLWSVVMDGLSGVWPTTRTKLHNVSLGDVWPCVAMGLIAKELRSKNDKVITDYDESADSLVPFHKLSQWLTYSLMEPLSLLNITTRDSHVMTGLPEYRNGGLLLDYGVLELKEESVGEKDEDGIPTYHVHDDVIVEWRALTVAFLDKIGEGVREKLGMSIDELPLVKVLEAGTWKADGTVF</sequence>
<dbReference type="Proteomes" id="UP000317494">
    <property type="component" value="Unassembled WGS sequence"/>
</dbReference>
<accession>A0A507CI71</accession>
<evidence type="ECO:0000313" key="2">
    <source>
        <dbReference type="EMBL" id="TPX37794.1"/>
    </source>
</evidence>
<gene>
    <name evidence="2" type="ORF">SeMB42_g06875</name>
</gene>
<dbReference type="VEuPathDB" id="FungiDB:SeMB42_g06875"/>
<name>A0A507CI71_9FUNG</name>
<dbReference type="InterPro" id="IPR012469">
    <property type="entry name" value="DUF1688"/>
</dbReference>
<dbReference type="PANTHER" id="PTHR31687">
    <property type="match status" value="1"/>
</dbReference>
<feature type="region of interest" description="Disordered" evidence="1">
    <location>
        <begin position="94"/>
        <end position="155"/>
    </location>
</feature>
<dbReference type="PANTHER" id="PTHR31687:SF3">
    <property type="entry name" value="PROTEIN URG3"/>
    <property type="match status" value="1"/>
</dbReference>
<dbReference type="Pfam" id="PF07958">
    <property type="entry name" value="DUF1688"/>
    <property type="match status" value="2"/>
</dbReference>
<protein>
    <submittedName>
        <fullName evidence="2">Uncharacterized protein</fullName>
    </submittedName>
</protein>
<reference evidence="2 3" key="1">
    <citation type="journal article" date="2019" name="Sci. Rep.">
        <title>Comparative genomics of chytrid fungi reveal insights into the obligate biotrophic and pathogenic lifestyle of Synchytrium endobioticum.</title>
        <authorList>
            <person name="van de Vossenberg B.T.L.H."/>
            <person name="Warris S."/>
            <person name="Nguyen H.D.T."/>
            <person name="van Gent-Pelzer M.P.E."/>
            <person name="Joly D.L."/>
            <person name="van de Geest H.C."/>
            <person name="Bonants P.J.M."/>
            <person name="Smith D.S."/>
            <person name="Levesque C.A."/>
            <person name="van der Lee T.A.J."/>
        </authorList>
    </citation>
    <scope>NUCLEOTIDE SEQUENCE [LARGE SCALE GENOMIC DNA]</scope>
    <source>
        <strain evidence="2 3">MB42</strain>
    </source>
</reference>
<dbReference type="STRING" id="286115.A0A507CI71"/>
<evidence type="ECO:0000256" key="1">
    <source>
        <dbReference type="SAM" id="MobiDB-lite"/>
    </source>
</evidence>
<dbReference type="AlphaFoldDB" id="A0A507CI71"/>
<feature type="compositionally biased region" description="Low complexity" evidence="1">
    <location>
        <begin position="134"/>
        <end position="145"/>
    </location>
</feature>
<proteinExistence type="predicted"/>
<evidence type="ECO:0000313" key="3">
    <source>
        <dbReference type="Proteomes" id="UP000317494"/>
    </source>
</evidence>
<dbReference type="EMBL" id="QEAN01000419">
    <property type="protein sequence ID" value="TPX37794.1"/>
    <property type="molecule type" value="Genomic_DNA"/>
</dbReference>
<organism evidence="2 3">
    <name type="scientific">Synchytrium endobioticum</name>
    <dbReference type="NCBI Taxonomy" id="286115"/>
    <lineage>
        <taxon>Eukaryota</taxon>
        <taxon>Fungi</taxon>
        <taxon>Fungi incertae sedis</taxon>
        <taxon>Chytridiomycota</taxon>
        <taxon>Chytridiomycota incertae sedis</taxon>
        <taxon>Chytridiomycetes</taxon>
        <taxon>Synchytriales</taxon>
        <taxon>Synchytriaceae</taxon>
        <taxon>Synchytrium</taxon>
    </lineage>
</organism>